<evidence type="ECO:0000256" key="10">
    <source>
        <dbReference type="ARBA" id="ARBA00023180"/>
    </source>
</evidence>
<keyword evidence="4" id="KW-0328">Glycosyltransferase</keyword>
<evidence type="ECO:0000313" key="12">
    <source>
        <dbReference type="EMBL" id="CAD5112485.1"/>
    </source>
</evidence>
<dbReference type="GO" id="GO:0008378">
    <property type="term" value="F:galactosyltransferase activity"/>
    <property type="evidence" value="ECO:0007669"/>
    <property type="project" value="TreeGrafter"/>
</dbReference>
<dbReference type="InterPro" id="IPR003609">
    <property type="entry name" value="Pan_app"/>
</dbReference>
<name>A0A7I8VAY7_9ANNE</name>
<dbReference type="Proteomes" id="UP000549394">
    <property type="component" value="Unassembled WGS sequence"/>
</dbReference>
<dbReference type="OrthoDB" id="10016069at2759"/>
<gene>
    <name evidence="12" type="ORF">DGYR_LOCUS1616</name>
</gene>
<keyword evidence="7" id="KW-0735">Signal-anchor</keyword>
<dbReference type="SUPFAM" id="SSF53448">
    <property type="entry name" value="Nucleotide-diphospho-sugar transferases"/>
    <property type="match status" value="1"/>
</dbReference>
<dbReference type="InterPro" id="IPR027791">
    <property type="entry name" value="Galactosyl_T_C"/>
</dbReference>
<dbReference type="Pfam" id="PF14295">
    <property type="entry name" value="PAN_4"/>
    <property type="match status" value="3"/>
</dbReference>
<keyword evidence="8" id="KW-1133">Transmembrane helix</keyword>
<dbReference type="UniPathway" id="UPA00378"/>
<comment type="subcellular location">
    <subcellularLocation>
        <location evidence="1">Membrane</location>
        <topology evidence="1">Single-pass type II membrane protein</topology>
    </subcellularLocation>
</comment>
<evidence type="ECO:0000256" key="8">
    <source>
        <dbReference type="ARBA" id="ARBA00022989"/>
    </source>
</evidence>
<evidence type="ECO:0000256" key="5">
    <source>
        <dbReference type="ARBA" id="ARBA00022679"/>
    </source>
</evidence>
<comment type="caution">
    <text evidence="12">The sequence shown here is derived from an EMBL/GenBank/DDBJ whole genome shotgun (WGS) entry which is preliminary data.</text>
</comment>
<dbReference type="PRINTS" id="PR02050">
    <property type="entry name" value="B14GALTRFASE"/>
</dbReference>
<dbReference type="Gene3D" id="3.50.4.10">
    <property type="entry name" value="Hepatocyte Growth Factor"/>
    <property type="match status" value="1"/>
</dbReference>
<dbReference type="InterPro" id="IPR003859">
    <property type="entry name" value="Galactosyl_T"/>
</dbReference>
<reference evidence="12 13" key="1">
    <citation type="submission" date="2020-08" db="EMBL/GenBank/DDBJ databases">
        <authorList>
            <person name="Hejnol A."/>
        </authorList>
    </citation>
    <scope>NUCLEOTIDE SEQUENCE [LARGE SCALE GENOMIC DNA]</scope>
</reference>
<evidence type="ECO:0000256" key="3">
    <source>
        <dbReference type="ARBA" id="ARBA00005735"/>
    </source>
</evidence>
<evidence type="ECO:0000313" key="13">
    <source>
        <dbReference type="Proteomes" id="UP000549394"/>
    </source>
</evidence>
<protein>
    <submittedName>
        <fullName evidence="12">DgyrCDS1701</fullName>
    </submittedName>
</protein>
<accession>A0A7I8VAY7</accession>
<dbReference type="GO" id="GO:0005794">
    <property type="term" value="C:Golgi apparatus"/>
    <property type="evidence" value="ECO:0007669"/>
    <property type="project" value="TreeGrafter"/>
</dbReference>
<dbReference type="PROSITE" id="PS50948">
    <property type="entry name" value="PAN"/>
    <property type="match status" value="1"/>
</dbReference>
<dbReference type="InterPro" id="IPR027995">
    <property type="entry name" value="Galactosyl_T_N"/>
</dbReference>
<keyword evidence="10" id="KW-0325">Glycoprotein</keyword>
<evidence type="ECO:0000256" key="1">
    <source>
        <dbReference type="ARBA" id="ARBA00004606"/>
    </source>
</evidence>
<evidence type="ECO:0000256" key="6">
    <source>
        <dbReference type="ARBA" id="ARBA00022692"/>
    </source>
</evidence>
<proteinExistence type="inferred from homology"/>
<evidence type="ECO:0000256" key="2">
    <source>
        <dbReference type="ARBA" id="ARBA00004922"/>
    </source>
</evidence>
<keyword evidence="5" id="KW-0808">Transferase</keyword>
<dbReference type="Pfam" id="PF02709">
    <property type="entry name" value="Glyco_transf_7C"/>
    <property type="match status" value="1"/>
</dbReference>
<comment type="pathway">
    <text evidence="2">Protein modification; protein glycosylation.</text>
</comment>
<dbReference type="Pfam" id="PF13733">
    <property type="entry name" value="Glyco_transf_7N"/>
    <property type="match status" value="1"/>
</dbReference>
<dbReference type="PANTHER" id="PTHR19300:SF57">
    <property type="entry name" value="BETA-1,4-N-ACETYLGALACTOSAMINYLTRANSFERASE"/>
    <property type="match status" value="1"/>
</dbReference>
<dbReference type="EMBL" id="CAJFCJ010000002">
    <property type="protein sequence ID" value="CAD5112485.1"/>
    <property type="molecule type" value="Genomic_DNA"/>
</dbReference>
<dbReference type="AlphaFoldDB" id="A0A7I8VAY7"/>
<dbReference type="GO" id="GO:0006688">
    <property type="term" value="P:glycosphingolipid biosynthetic process"/>
    <property type="evidence" value="ECO:0007669"/>
    <property type="project" value="TreeGrafter"/>
</dbReference>
<dbReference type="Gene3D" id="3.90.550.10">
    <property type="entry name" value="Spore Coat Polysaccharide Biosynthesis Protein SpsA, Chain A"/>
    <property type="match status" value="1"/>
</dbReference>
<evidence type="ECO:0000259" key="11">
    <source>
        <dbReference type="PROSITE" id="PS50948"/>
    </source>
</evidence>
<organism evidence="12 13">
    <name type="scientific">Dimorphilus gyrociliatus</name>
    <dbReference type="NCBI Taxonomy" id="2664684"/>
    <lineage>
        <taxon>Eukaryota</taxon>
        <taxon>Metazoa</taxon>
        <taxon>Spiralia</taxon>
        <taxon>Lophotrochozoa</taxon>
        <taxon>Annelida</taxon>
        <taxon>Polychaeta</taxon>
        <taxon>Polychaeta incertae sedis</taxon>
        <taxon>Dinophilidae</taxon>
        <taxon>Dimorphilus</taxon>
    </lineage>
</organism>
<dbReference type="GO" id="GO:0005975">
    <property type="term" value="P:carbohydrate metabolic process"/>
    <property type="evidence" value="ECO:0007669"/>
    <property type="project" value="InterPro"/>
</dbReference>
<dbReference type="GO" id="GO:0016020">
    <property type="term" value="C:membrane"/>
    <property type="evidence" value="ECO:0007669"/>
    <property type="project" value="UniProtKB-SubCell"/>
</dbReference>
<comment type="similarity">
    <text evidence="3">Belongs to the glycosyltransferase 7 family.</text>
</comment>
<evidence type="ECO:0000256" key="9">
    <source>
        <dbReference type="ARBA" id="ARBA00023136"/>
    </source>
</evidence>
<evidence type="ECO:0000256" key="7">
    <source>
        <dbReference type="ARBA" id="ARBA00022968"/>
    </source>
</evidence>
<dbReference type="InterPro" id="IPR029044">
    <property type="entry name" value="Nucleotide-diphossugar_trans"/>
</dbReference>
<feature type="domain" description="Apple" evidence="11">
    <location>
        <begin position="316"/>
        <end position="388"/>
    </location>
</feature>
<dbReference type="PANTHER" id="PTHR19300">
    <property type="entry name" value="BETA-1,4-GALACTOSYLTRANSFERASE"/>
    <property type="match status" value="1"/>
</dbReference>
<keyword evidence="9" id="KW-0472">Membrane</keyword>
<evidence type="ECO:0000256" key="4">
    <source>
        <dbReference type="ARBA" id="ARBA00022676"/>
    </source>
</evidence>
<keyword evidence="13" id="KW-1185">Reference proteome</keyword>
<sequence length="550" mass="64800">MNRRQIFGLPKLIAQFGLIAFIFRLFTWKYCGTSVNVDQRVRILERYIDQNEKSISEFMKKYEWECELKYHSLRFHKKEQRLCNCVPDTIVKKLLINDTASYSWKALEKKYKNVILHGGRFIPKNCKPFQRVAFVVPFRDRDKHLRMFLNHMHSVLPSQEIEYRFFVIEQDQPQIFNKGTLMNIGYLEISKLYTFDCIIFHDVDLLVEDGRNIYNCYKSPRHIGSHVDKYGYKVFYGGLVGGAISFTPLQFKIVNGYSTGFYGWGGEDDDMQNRHLSLRFRPDVYKRIGVTSTKYQVLRIIEKKLYTKIYANLFVAQENEYRKVKAMCLNNQLDNRIVYLNTTEDCAIECYKDGLCTSFMFKDKCIIYYQLCKKLTFAENTFIYEKKDKLSTIDKEYHKYEGECTLKTFGYQQMNPQECARLCSNDINCLGFSYNFNPKSDYPCFRKASLCTVANIVLRKNDVFRTYVKKFMNIYKSAKGQKFRIRRGDCPEGNIGDRVYPSPSIDECCDKCSQTANCKGFVLYNNKCYMKNIECLNLNPLDGAVFYVLE</sequence>
<keyword evidence="6" id="KW-0812">Transmembrane</keyword>
<dbReference type="GO" id="GO:0033842">
    <property type="term" value="F:N-acetyl-beta-glucosaminyl-derivative 4-beta-N-acetylgalactosaminyltransferase activity"/>
    <property type="evidence" value="ECO:0007669"/>
    <property type="project" value="TreeGrafter"/>
</dbReference>